<keyword evidence="2" id="KW-0808">Transferase</keyword>
<keyword evidence="1" id="KW-0723">Serine/threonine-protein kinase</keyword>
<proteinExistence type="predicted"/>
<reference evidence="5 6" key="1">
    <citation type="journal article" date="2018" name="Sci. Rep.">
        <title>Genomic signatures of local adaptation to the degree of environmental predictability in rotifers.</title>
        <authorList>
            <person name="Franch-Gras L."/>
            <person name="Hahn C."/>
            <person name="Garcia-Roger E.M."/>
            <person name="Carmona M.J."/>
            <person name="Serra M."/>
            <person name="Gomez A."/>
        </authorList>
    </citation>
    <scope>NUCLEOTIDE SEQUENCE [LARGE SCALE GENOMIC DNA]</scope>
    <source>
        <strain evidence="5">HYR1</strain>
    </source>
</reference>
<dbReference type="SUPFAM" id="SSF56112">
    <property type="entry name" value="Protein kinase-like (PK-like)"/>
    <property type="match status" value="1"/>
</dbReference>
<dbReference type="Proteomes" id="UP000276133">
    <property type="component" value="Unassembled WGS sequence"/>
</dbReference>
<feature type="domain" description="Alpha-type protein kinase" evidence="4">
    <location>
        <begin position="200"/>
        <end position="356"/>
    </location>
</feature>
<dbReference type="Pfam" id="PF02816">
    <property type="entry name" value="Alpha_kinase"/>
    <property type="match status" value="1"/>
</dbReference>
<accession>A0A3M7PXX6</accession>
<dbReference type="PROSITE" id="PS51158">
    <property type="entry name" value="ALPHA_KINASE"/>
    <property type="match status" value="1"/>
</dbReference>
<evidence type="ECO:0000313" key="6">
    <source>
        <dbReference type="Proteomes" id="UP000276133"/>
    </source>
</evidence>
<name>A0A3M7PXX6_BRAPC</name>
<evidence type="ECO:0000256" key="3">
    <source>
        <dbReference type="ARBA" id="ARBA00022777"/>
    </source>
</evidence>
<evidence type="ECO:0000256" key="1">
    <source>
        <dbReference type="ARBA" id="ARBA00022527"/>
    </source>
</evidence>
<dbReference type="InterPro" id="IPR004166">
    <property type="entry name" value="a-kinase_dom"/>
</dbReference>
<dbReference type="OrthoDB" id="10046508at2759"/>
<dbReference type="PANTHER" id="PTHR47763">
    <property type="entry name" value="ALPHA-PROTEIN KINASE VWKA"/>
    <property type="match status" value="1"/>
</dbReference>
<protein>
    <submittedName>
        <fullName evidence="5">Serine threonine kinase</fullName>
    </submittedName>
</protein>
<sequence>MILHVLLDLVENVNNCSQKNVTMSIKSKICNFTPLMFFINSPHKSHEVNKLMWSNMSRVLFHIGDAPCHGQQFHIDSQDSYPSGDPRGLKITDLLRNLTEKNISYFFAEINKSTVKMIDEFSKVLNSLDGSKVKVVNLNSAEDLSELVSSSISSTISDTKSHSMHCLTGKSMKKISVDPSSLSWKIEKMKHYRASLYRAKFNGNIEDIKDKSIELSEAKVGISLADKPFAKGAIRYAYAGMLNGQKFVLKKTASLDPEHNTMKFYTEMVETQVIAKVLANKYFDILQINKNIKFIDVNLICIDNTGEYYTIEEFIPGKFVKWMNNAGSLNEDIYSCALDNNLNTYIRMNENSFCKI</sequence>
<evidence type="ECO:0000256" key="2">
    <source>
        <dbReference type="ARBA" id="ARBA00022679"/>
    </source>
</evidence>
<comment type="caution">
    <text evidence="5">The sequence shown here is derived from an EMBL/GenBank/DDBJ whole genome shotgun (WGS) entry which is preliminary data.</text>
</comment>
<gene>
    <name evidence="5" type="ORF">BpHYR1_019715</name>
</gene>
<evidence type="ECO:0000313" key="5">
    <source>
        <dbReference type="EMBL" id="RNA03940.1"/>
    </source>
</evidence>
<dbReference type="PANTHER" id="PTHR47763:SF4">
    <property type="entry name" value="ALPHA-PROTEIN KINASE VWKA"/>
    <property type="match status" value="1"/>
</dbReference>
<dbReference type="InterPro" id="IPR011009">
    <property type="entry name" value="Kinase-like_dom_sf"/>
</dbReference>
<dbReference type="GO" id="GO:0005524">
    <property type="term" value="F:ATP binding"/>
    <property type="evidence" value="ECO:0007669"/>
    <property type="project" value="InterPro"/>
</dbReference>
<dbReference type="AlphaFoldDB" id="A0A3M7PXX6"/>
<dbReference type="STRING" id="10195.A0A3M7PXX6"/>
<dbReference type="SMART" id="SM00811">
    <property type="entry name" value="Alpha_kinase"/>
    <property type="match status" value="1"/>
</dbReference>
<dbReference type="EMBL" id="REGN01008290">
    <property type="protein sequence ID" value="RNA03940.1"/>
    <property type="molecule type" value="Genomic_DNA"/>
</dbReference>
<keyword evidence="3 5" id="KW-0418">Kinase</keyword>
<dbReference type="GO" id="GO:0004674">
    <property type="term" value="F:protein serine/threonine kinase activity"/>
    <property type="evidence" value="ECO:0007669"/>
    <property type="project" value="UniProtKB-KW"/>
</dbReference>
<dbReference type="InterPro" id="IPR052969">
    <property type="entry name" value="Thr-specific_kinase-like"/>
</dbReference>
<keyword evidence="6" id="KW-1185">Reference proteome</keyword>
<dbReference type="Gene3D" id="3.30.200.20">
    <property type="entry name" value="Phosphorylase Kinase, domain 1"/>
    <property type="match status" value="1"/>
</dbReference>
<organism evidence="5 6">
    <name type="scientific">Brachionus plicatilis</name>
    <name type="common">Marine rotifer</name>
    <name type="synonym">Brachionus muelleri</name>
    <dbReference type="NCBI Taxonomy" id="10195"/>
    <lineage>
        <taxon>Eukaryota</taxon>
        <taxon>Metazoa</taxon>
        <taxon>Spiralia</taxon>
        <taxon>Gnathifera</taxon>
        <taxon>Rotifera</taxon>
        <taxon>Eurotatoria</taxon>
        <taxon>Monogononta</taxon>
        <taxon>Pseudotrocha</taxon>
        <taxon>Ploima</taxon>
        <taxon>Brachionidae</taxon>
        <taxon>Brachionus</taxon>
    </lineage>
</organism>
<evidence type="ECO:0000259" key="4">
    <source>
        <dbReference type="PROSITE" id="PS51158"/>
    </source>
</evidence>